<dbReference type="InterPro" id="IPR015943">
    <property type="entry name" value="WD40/YVTN_repeat-like_dom_sf"/>
</dbReference>
<keyword evidence="10" id="KW-0677">Repeat</keyword>
<keyword evidence="16 18" id="KW-0012">Acyltransferase</keyword>
<evidence type="ECO:0000256" key="7">
    <source>
        <dbReference type="ARBA" id="ARBA00022574"/>
    </source>
</evidence>
<keyword evidence="15 19" id="KW-0472">Membrane</keyword>
<dbReference type="InterPro" id="IPR007130">
    <property type="entry name" value="DAGAT"/>
</dbReference>
<dbReference type="SMART" id="SM00563">
    <property type="entry name" value="PlsC"/>
    <property type="match status" value="1"/>
</dbReference>
<comment type="pathway">
    <text evidence="2">Glycerolipid metabolism; triacylglycerol biosynthesis.</text>
</comment>
<keyword evidence="18" id="KW-0594">Phospholipid biosynthesis</keyword>
<evidence type="ECO:0000256" key="11">
    <source>
        <dbReference type="ARBA" id="ARBA00022798"/>
    </source>
</evidence>
<comment type="domain">
    <text evidence="18">The HXXXXD motif is essential for acyltransferase activity and may constitute the binding site for the phosphate moiety of the glycerol-3-phosphate.</text>
</comment>
<dbReference type="Proteomes" id="UP000054815">
    <property type="component" value="Unassembled WGS sequence"/>
</dbReference>
<dbReference type="EMBL" id="JYDU01000042">
    <property type="protein sequence ID" value="KRX96536.1"/>
    <property type="molecule type" value="Genomic_DNA"/>
</dbReference>
<comment type="catalytic activity">
    <reaction evidence="18">
        <text>a 1-acyl-sn-glycero-3-phosphate + an acyl-CoA = a 1,2-diacyl-sn-glycero-3-phosphate + CoA</text>
        <dbReference type="Rhea" id="RHEA:19709"/>
        <dbReference type="ChEBI" id="CHEBI:57287"/>
        <dbReference type="ChEBI" id="CHEBI:57970"/>
        <dbReference type="ChEBI" id="CHEBI:58342"/>
        <dbReference type="ChEBI" id="CHEBI:58608"/>
        <dbReference type="EC" id="2.3.1.51"/>
    </reaction>
</comment>
<dbReference type="InterPro" id="IPR002123">
    <property type="entry name" value="Plipid/glycerol_acylTrfase"/>
</dbReference>
<comment type="caution">
    <text evidence="22">The sequence shown here is derived from an EMBL/GenBank/DDBJ whole genome shotgun (WGS) entry which is preliminary data.</text>
</comment>
<evidence type="ECO:0000256" key="18">
    <source>
        <dbReference type="RuleBase" id="RU361267"/>
    </source>
</evidence>
<evidence type="ECO:0000313" key="22">
    <source>
        <dbReference type="EMBL" id="KRX96536.1"/>
    </source>
</evidence>
<dbReference type="GO" id="GO:0003841">
    <property type="term" value="F:1-acylglycerol-3-phosphate O-acyltransferase activity"/>
    <property type="evidence" value="ECO:0007669"/>
    <property type="project" value="UniProtKB-UniRule"/>
</dbReference>
<feature type="domain" description="Phospholipid/glycerol acyltransferase" evidence="21">
    <location>
        <begin position="607"/>
        <end position="722"/>
    </location>
</feature>
<dbReference type="SUPFAM" id="SSF52833">
    <property type="entry name" value="Thioredoxin-like"/>
    <property type="match status" value="1"/>
</dbReference>
<evidence type="ECO:0000256" key="2">
    <source>
        <dbReference type="ARBA" id="ARBA00004771"/>
    </source>
</evidence>
<evidence type="ECO:0000256" key="17">
    <source>
        <dbReference type="PROSITE-ProRule" id="PRU00221"/>
    </source>
</evidence>
<proteinExistence type="inferred from homology"/>
<evidence type="ECO:0000256" key="15">
    <source>
        <dbReference type="ARBA" id="ARBA00023136"/>
    </source>
</evidence>
<evidence type="ECO:0000259" key="21">
    <source>
        <dbReference type="SMART" id="SM00563"/>
    </source>
</evidence>
<evidence type="ECO:0000256" key="3">
    <source>
        <dbReference type="ARBA" id="ARBA00005189"/>
    </source>
</evidence>
<feature type="repeat" description="WD" evidence="17">
    <location>
        <begin position="457"/>
        <end position="488"/>
    </location>
</feature>
<dbReference type="SUPFAM" id="SSF69593">
    <property type="entry name" value="Glycerol-3-phosphate (1)-acyltransferase"/>
    <property type="match status" value="1"/>
</dbReference>
<feature type="transmembrane region" description="Helical" evidence="19">
    <location>
        <begin position="979"/>
        <end position="999"/>
    </location>
</feature>
<dbReference type="CDD" id="cd07989">
    <property type="entry name" value="LPLAT_AGPAT-like"/>
    <property type="match status" value="1"/>
</dbReference>
<evidence type="ECO:0000256" key="9">
    <source>
        <dbReference type="ARBA" id="ARBA00022692"/>
    </source>
</evidence>
<comment type="similarity">
    <text evidence="18">Belongs to the 1-acyl-sn-glycerol-3-phosphate acyltransferase family.</text>
</comment>
<evidence type="ECO:0000256" key="5">
    <source>
        <dbReference type="ARBA" id="ARBA00005742"/>
    </source>
</evidence>
<evidence type="ECO:0000259" key="20">
    <source>
        <dbReference type="SMART" id="SM00500"/>
    </source>
</evidence>
<dbReference type="Gene3D" id="2.130.10.10">
    <property type="entry name" value="YVTN repeat-like/Quinoprotein amine dehydrogenase"/>
    <property type="match status" value="2"/>
</dbReference>
<dbReference type="STRING" id="6337.A0A0V0Y8D2"/>
<keyword evidence="14 18" id="KW-0443">Lipid metabolism</keyword>
<feature type="non-terminal residue" evidence="22">
    <location>
        <position position="1"/>
    </location>
</feature>
<dbReference type="PROSITE" id="PS00678">
    <property type="entry name" value="WD_REPEATS_1"/>
    <property type="match status" value="1"/>
</dbReference>
<evidence type="ECO:0000256" key="14">
    <source>
        <dbReference type="ARBA" id="ARBA00023098"/>
    </source>
</evidence>
<dbReference type="Pfam" id="PF08799">
    <property type="entry name" value="PRP4"/>
    <property type="match status" value="1"/>
</dbReference>
<keyword evidence="9 19" id="KW-0812">Transmembrane</keyword>
<comment type="similarity">
    <text evidence="4">Belongs to the diacylglycerol acyltransferase family.</text>
</comment>
<evidence type="ECO:0000256" key="19">
    <source>
        <dbReference type="SAM" id="Phobius"/>
    </source>
</evidence>
<evidence type="ECO:0000313" key="23">
    <source>
        <dbReference type="Proteomes" id="UP000054815"/>
    </source>
</evidence>
<dbReference type="SMART" id="SM00320">
    <property type="entry name" value="WD40"/>
    <property type="match status" value="7"/>
</dbReference>
<gene>
    <name evidence="22" type="primary">PRPF4</name>
    <name evidence="22" type="ORF">T4E_11994</name>
</gene>
<evidence type="ECO:0000256" key="16">
    <source>
        <dbReference type="ARBA" id="ARBA00023315"/>
    </source>
</evidence>
<evidence type="ECO:0000256" key="13">
    <source>
        <dbReference type="ARBA" id="ARBA00022989"/>
    </source>
</evidence>
<dbReference type="CDD" id="cd07987">
    <property type="entry name" value="LPLAT_MGAT-like"/>
    <property type="match status" value="1"/>
</dbReference>
<keyword evidence="8 18" id="KW-0808">Transferase</keyword>
<dbReference type="Gene3D" id="4.10.280.110">
    <property type="entry name" value="Pre-mRNA processing factor 4 domain"/>
    <property type="match status" value="1"/>
</dbReference>
<evidence type="ECO:0000256" key="12">
    <source>
        <dbReference type="ARBA" id="ARBA00022824"/>
    </source>
</evidence>
<dbReference type="SUPFAM" id="SSF50978">
    <property type="entry name" value="WD40 repeat-like"/>
    <property type="match status" value="1"/>
</dbReference>
<dbReference type="InterPro" id="IPR036249">
    <property type="entry name" value="Thioredoxin-like_sf"/>
</dbReference>
<dbReference type="FunFam" id="2.130.10.10:FF:001211">
    <property type="entry name" value="CBN-PRP-4 protein"/>
    <property type="match status" value="1"/>
</dbReference>
<dbReference type="Pfam" id="PF01553">
    <property type="entry name" value="Acyltransferase"/>
    <property type="match status" value="1"/>
</dbReference>
<evidence type="ECO:0000256" key="10">
    <source>
        <dbReference type="ARBA" id="ARBA00022737"/>
    </source>
</evidence>
<dbReference type="GO" id="GO:0006071">
    <property type="term" value="P:glycerol metabolic process"/>
    <property type="evidence" value="ECO:0007669"/>
    <property type="project" value="UniProtKB-KW"/>
</dbReference>
<accession>A0A0V0Y8D2</accession>
<feature type="repeat" description="WD" evidence="17">
    <location>
        <begin position="372"/>
        <end position="413"/>
    </location>
</feature>
<dbReference type="GO" id="GO:1990904">
    <property type="term" value="C:ribonucleoprotein complex"/>
    <property type="evidence" value="ECO:0007669"/>
    <property type="project" value="UniProtKB-KW"/>
</dbReference>
<dbReference type="PROSITE" id="PS50294">
    <property type="entry name" value="WD_REPEATS_REGION"/>
    <property type="match status" value="3"/>
</dbReference>
<comment type="similarity">
    <text evidence="5">Belongs to the selenoprotein M/F family.</text>
</comment>
<dbReference type="Gene3D" id="3.40.30.50">
    <property type="entry name" value="Sep15/SelM thioredoxin-like domain, active-site redox motif"/>
    <property type="match status" value="1"/>
</dbReference>
<dbReference type="SUPFAM" id="SSF158230">
    <property type="entry name" value="PRP4-like"/>
    <property type="match status" value="1"/>
</dbReference>
<name>A0A0V0Y8D2_TRIPS</name>
<feature type="repeat" description="WD" evidence="17">
    <location>
        <begin position="414"/>
        <end position="446"/>
    </location>
</feature>
<keyword evidence="7 17" id="KW-0853">WD repeat</keyword>
<keyword evidence="6 18" id="KW-0444">Lipid biosynthesis</keyword>
<feature type="transmembrane region" description="Helical" evidence="19">
    <location>
        <begin position="1187"/>
        <end position="1211"/>
    </location>
</feature>
<dbReference type="InterPro" id="IPR038219">
    <property type="entry name" value="Sep15/SelM_sf"/>
</dbReference>
<dbReference type="CDD" id="cd00200">
    <property type="entry name" value="WD40"/>
    <property type="match status" value="1"/>
</dbReference>
<feature type="transmembrane region" description="Helical" evidence="19">
    <location>
        <begin position="519"/>
        <end position="537"/>
    </location>
</feature>
<dbReference type="Pfam" id="PF08806">
    <property type="entry name" value="Sep15_SelM"/>
    <property type="match status" value="1"/>
</dbReference>
<comment type="pathway">
    <text evidence="3">Lipid metabolism.</text>
</comment>
<feature type="transmembrane region" description="Helical" evidence="19">
    <location>
        <begin position="1161"/>
        <end position="1181"/>
    </location>
</feature>
<keyword evidence="12" id="KW-0256">Endoplasmic reticulum</keyword>
<dbReference type="PANTHER" id="PTHR12317">
    <property type="entry name" value="DIACYLGLYCEROL O-ACYLTRANSFERASE"/>
    <property type="match status" value="1"/>
</dbReference>
<dbReference type="EC" id="2.3.1.51" evidence="18"/>
<evidence type="ECO:0000256" key="8">
    <source>
        <dbReference type="ARBA" id="ARBA00022679"/>
    </source>
</evidence>
<keyword evidence="18" id="KW-1208">Phospholipid metabolism</keyword>
<dbReference type="GO" id="GO:0004144">
    <property type="term" value="F:diacylglycerol O-acyltransferase activity"/>
    <property type="evidence" value="ECO:0007669"/>
    <property type="project" value="TreeGrafter"/>
</dbReference>
<dbReference type="NCBIfam" id="TIGR00530">
    <property type="entry name" value="AGP_acyltrn"/>
    <property type="match status" value="1"/>
</dbReference>
<sequence>LIELFILTMETSSEDPAKKTLARLNELTSASAAGSSDVPNIFKTDEHYTLENTTDSTRELMLAEFQRRKRARMMTLPTDDYEVKALLRQLGHPICLFGEDKPDRRERLRKILSLMAEEEAHRILRREEPTVESQEEETTWYHEGSEALKSARIFIAQYSLPRAKERLIKAREQKNIPGQERAIRLQETHKWISTVTNFSSQIGDVRPVAYCDFSPDSKFIATAGWSGLCKIWSVPDCKLVKELRGHSVSACCVRFHPKYEENHMLIGSCDQEGRKFDLSREKPLLDIDDCAPYRVSRIAFHPSGRFIAYTCFDCSWRLYDVEVKQEILYQEGHSKSVYDVAFQCDGSVALTGGLDAYGRVWDLRTGRCVMFLESHQRSILTVDFLPNGYQMVSGSADNSCKIWDLRMRRCIYTLPAHNSLVSKVCIDTAHGGYLLTGSYDCTIKLWTNPGWQPLKTLQGHESKVMCACISPDGNWIASSSYDRTFKLWAPESSRDKPFIIASFCQSSSSAQFSMLPMDYFWLLLLIVLSATLVIWQLSSTFRYIVKMTVYYSILSTASIFVTIMALARPMNLQNFEMVRYVLYWVERLYQLKVIVRGASHLESSQPLIVVCNHQSSLDIIPMMRIWPERCAPLAKKSLKYMGFFGIASILCGCVFIDRFNKNNARKVISGTLKHIIEQKIKLWVFPEGTRNRDSGLLPFKKGAFYLAVQAQIPIVPVVFSSYRNFYSKLERRFDSGGLIIVEVLPPIDTIGSDENQVAMLAESTRLKMLETFNTISEEVSELAVQVIISISPDDCKAVGFTPNLMCSSCSELSQYGLKELEPNCRQCCAKDELYDSINQVSYKKFVSASSQNIHLRSWWFVDDVWGSTRKSMVNLILMASEKPKEWPGFRVRYERGANPVIKLFNENKEVVETLGIDKWNTDTIVEFLNERGSVKGRKTWVALDMLVEMDLQFVLQALAILFHVFFMVLYPPISCFLMYKLFTGGYFAILLGYLIWLIYDWQTPSKGSRLSMALRRTYYMKLCQQYFPITLRKTAELDPSKNYIIGHHPHGILSFGATNFCQEYSNFSSLYPGMRSYLSTLKMNFLFPIRREYFEFLGVTDCSKNAIQYLLSKPRKGAAVAIVIGGAEEALEAHPGKHRVVLKSRKGFIKLALHCGTLKPVLLSSCQAVAVLFNIFIILISPLPILYYIYYILMYTSYWWVMMLYFLWYLYDYESPRRGSHLFMCLRRCSLFKCLADYFPVYLKKTAPLSPRKNYLIANHPHGITAAGLFVNFLTEATGFSDAYPGITTYPGTLDINFLIPFRREYMLMLGAISCGRESVKYMLSKPAGGHAVVLAVGGAEEALEAHPGASRIILKSRKGFVRLALICGASLVPSYSFGEVDVFNQINNEKGSLLRRVQDWFRKIATFSTPIFYGSYIFLPYRRPICTVVGRPIDVEKCEDPTQEQIDRLHEIYVNELLTLFNNYKVSYGLPESAQLEIL</sequence>
<dbReference type="SMART" id="SM00500">
    <property type="entry name" value="SFM"/>
    <property type="match status" value="1"/>
</dbReference>
<dbReference type="InterPro" id="IPR019775">
    <property type="entry name" value="WD40_repeat_CS"/>
</dbReference>
<evidence type="ECO:0000256" key="4">
    <source>
        <dbReference type="ARBA" id="ARBA00005420"/>
    </source>
</evidence>
<organism evidence="22 23">
    <name type="scientific">Trichinella pseudospiralis</name>
    <name type="common">Parasitic roundworm</name>
    <dbReference type="NCBI Taxonomy" id="6337"/>
    <lineage>
        <taxon>Eukaryota</taxon>
        <taxon>Metazoa</taxon>
        <taxon>Ecdysozoa</taxon>
        <taxon>Nematoda</taxon>
        <taxon>Enoplea</taxon>
        <taxon>Dorylaimia</taxon>
        <taxon>Trichinellida</taxon>
        <taxon>Trichinellidae</taxon>
        <taxon>Trichinella</taxon>
    </lineage>
</organism>
<reference evidence="22 23" key="1">
    <citation type="submission" date="2015-01" db="EMBL/GenBank/DDBJ databases">
        <title>Evolution of Trichinella species and genotypes.</title>
        <authorList>
            <person name="Korhonen P.K."/>
            <person name="Edoardo P."/>
            <person name="Giuseppe L.R."/>
            <person name="Gasser R.B."/>
        </authorList>
    </citation>
    <scope>NUCLEOTIDE SEQUENCE [LARGE SCALE GENOMIC DNA]</scope>
    <source>
        <strain evidence="22">ISS141</strain>
    </source>
</reference>
<feature type="transmembrane region" description="Helical" evidence="19">
    <location>
        <begin position="549"/>
        <end position="567"/>
    </location>
</feature>
<dbReference type="InterPro" id="IPR036322">
    <property type="entry name" value="WD40_repeat_dom_sf"/>
</dbReference>
<dbReference type="GO" id="GO:0019432">
    <property type="term" value="P:triglyceride biosynthetic process"/>
    <property type="evidence" value="ECO:0007669"/>
    <property type="project" value="TreeGrafter"/>
</dbReference>
<keyword evidence="22" id="KW-0687">Ribonucleoprotein</keyword>
<dbReference type="InterPro" id="IPR001680">
    <property type="entry name" value="WD40_rpt"/>
</dbReference>
<feature type="repeat" description="WD" evidence="17">
    <location>
        <begin position="330"/>
        <end position="371"/>
    </location>
</feature>
<dbReference type="GO" id="GO:0008654">
    <property type="term" value="P:phospholipid biosynthetic process"/>
    <property type="evidence" value="ECO:0007669"/>
    <property type="project" value="UniProtKB-KW"/>
</dbReference>
<keyword evidence="11" id="KW-0319">Glycerol metabolism</keyword>
<evidence type="ECO:0000256" key="6">
    <source>
        <dbReference type="ARBA" id="ARBA00022516"/>
    </source>
</evidence>
<dbReference type="PANTHER" id="PTHR12317:SF0">
    <property type="entry name" value="ACYLTRANSFERASE"/>
    <property type="match status" value="1"/>
</dbReference>
<comment type="subcellular location">
    <subcellularLocation>
        <location evidence="1">Endoplasmic reticulum membrane</location>
        <topology evidence="1">Multi-pass membrane protein</topology>
    </subcellularLocation>
</comment>
<feature type="transmembrane region" description="Helical" evidence="19">
    <location>
        <begin position="953"/>
        <end position="973"/>
    </location>
</feature>
<dbReference type="Pfam" id="PF03982">
    <property type="entry name" value="DAGAT"/>
    <property type="match status" value="2"/>
</dbReference>
<protein>
    <recommendedName>
        <fullName evidence="18">1-acyl-sn-glycerol-3-phosphate acyltransferase</fullName>
        <ecNumber evidence="18">2.3.1.51</ecNumber>
    </recommendedName>
</protein>
<dbReference type="Pfam" id="PF00400">
    <property type="entry name" value="WD40"/>
    <property type="match status" value="6"/>
</dbReference>
<dbReference type="FunFam" id="2.130.10.10:FF:000443">
    <property type="entry name" value="U4/U6 small nuclear ribonucleoprotein Prp4"/>
    <property type="match status" value="1"/>
</dbReference>
<evidence type="ECO:0000256" key="1">
    <source>
        <dbReference type="ARBA" id="ARBA00004477"/>
    </source>
</evidence>
<keyword evidence="13 19" id="KW-1133">Transmembrane helix</keyword>
<dbReference type="InterPro" id="IPR014906">
    <property type="entry name" value="PRP4-like"/>
</dbReference>
<dbReference type="InterPro" id="IPR014912">
    <property type="entry name" value="Sep15_SelM_dom"/>
</dbReference>
<dbReference type="InterPro" id="IPR004552">
    <property type="entry name" value="AGP_acyltrans"/>
</dbReference>
<feature type="domain" description="Pre-mRNA processing factor 4 (PRP4)-like" evidence="20">
    <location>
        <begin position="78"/>
        <end position="130"/>
    </location>
</feature>
<dbReference type="InterPro" id="IPR036285">
    <property type="entry name" value="PRP4-like_sf"/>
</dbReference>
<dbReference type="PROSITE" id="PS50082">
    <property type="entry name" value="WD_REPEATS_2"/>
    <property type="match status" value="4"/>
</dbReference>
<feature type="transmembrane region" description="Helical" evidence="19">
    <location>
        <begin position="638"/>
        <end position="656"/>
    </location>
</feature>
<dbReference type="GO" id="GO:0005789">
    <property type="term" value="C:endoplasmic reticulum membrane"/>
    <property type="evidence" value="ECO:0007669"/>
    <property type="project" value="UniProtKB-SubCell"/>
</dbReference>